<dbReference type="EMBL" id="BKCJ010316499">
    <property type="protein sequence ID" value="GEZ73497.1"/>
    <property type="molecule type" value="Genomic_DNA"/>
</dbReference>
<dbReference type="EMBL" id="BKCJ010218650">
    <property type="protein sequence ID" value="GEY88044.1"/>
    <property type="molecule type" value="Genomic_DNA"/>
</dbReference>
<evidence type="ECO:0000313" key="2">
    <source>
        <dbReference type="EMBL" id="GEZ73497.1"/>
    </source>
</evidence>
<gene>
    <name evidence="1" type="ORF">Tci_460018</name>
    <name evidence="2" type="ORF">Tci_545470</name>
</gene>
<protein>
    <submittedName>
        <fullName evidence="2">Uncharacterized protein</fullName>
    </submittedName>
</protein>
<reference evidence="2" key="1">
    <citation type="journal article" date="2019" name="Sci. Rep.">
        <title>Draft genome of Tanacetum cinerariifolium, the natural source of mosquito coil.</title>
        <authorList>
            <person name="Yamashiro T."/>
            <person name="Shiraishi A."/>
            <person name="Satake H."/>
            <person name="Nakayama K."/>
        </authorList>
    </citation>
    <scope>NUCLEOTIDE SEQUENCE</scope>
</reference>
<feature type="non-terminal residue" evidence="2">
    <location>
        <position position="1"/>
    </location>
</feature>
<evidence type="ECO:0000313" key="1">
    <source>
        <dbReference type="EMBL" id="GEY88044.1"/>
    </source>
</evidence>
<sequence>FSVGPKEGVGPRRVVIGVGLQSEVRLVFDIGPHHVGPGKVREQWVTQWERTKWLE</sequence>
<proteinExistence type="predicted"/>
<accession>A0A699ILT2</accession>
<dbReference type="AlphaFoldDB" id="A0A699ILT2"/>
<organism evidence="2">
    <name type="scientific">Tanacetum cinerariifolium</name>
    <name type="common">Dalmatian daisy</name>
    <name type="synonym">Chrysanthemum cinerariifolium</name>
    <dbReference type="NCBI Taxonomy" id="118510"/>
    <lineage>
        <taxon>Eukaryota</taxon>
        <taxon>Viridiplantae</taxon>
        <taxon>Streptophyta</taxon>
        <taxon>Embryophyta</taxon>
        <taxon>Tracheophyta</taxon>
        <taxon>Spermatophyta</taxon>
        <taxon>Magnoliopsida</taxon>
        <taxon>eudicotyledons</taxon>
        <taxon>Gunneridae</taxon>
        <taxon>Pentapetalae</taxon>
        <taxon>asterids</taxon>
        <taxon>campanulids</taxon>
        <taxon>Asterales</taxon>
        <taxon>Asteraceae</taxon>
        <taxon>Asteroideae</taxon>
        <taxon>Anthemideae</taxon>
        <taxon>Anthemidinae</taxon>
        <taxon>Tanacetum</taxon>
    </lineage>
</organism>
<comment type="caution">
    <text evidence="2">The sequence shown here is derived from an EMBL/GenBank/DDBJ whole genome shotgun (WGS) entry which is preliminary data.</text>
</comment>
<name>A0A699ILT2_TANCI</name>